<dbReference type="GO" id="GO:0005737">
    <property type="term" value="C:cytoplasm"/>
    <property type="evidence" value="ECO:0007669"/>
    <property type="project" value="TreeGrafter"/>
</dbReference>
<dbReference type="GO" id="GO:0003899">
    <property type="term" value="F:DNA-directed RNA polymerase activity"/>
    <property type="evidence" value="ECO:0007669"/>
    <property type="project" value="InterPro"/>
</dbReference>
<dbReference type="PANTHER" id="PTHR30313:SF2">
    <property type="entry name" value="DNA PRIMASE"/>
    <property type="match status" value="1"/>
</dbReference>
<proteinExistence type="predicted"/>
<sequence length="180" mass="21059">MKNDLAKKITEALKLRDVMEFYGVKFNGRGFALCPFHDEKTASLSIKNEHYKCFGCGAYGGVIDFVMKSYGISFRQALVKLDSDFHLGLIGKEPDYRTRQQMAENRRIEKRYQEHQEELHQNYLTLCTVHAVLFRRYCNGEEWLKDMIEKLDILLDDFSGEEARLWEMATNKSHTQKTTS</sequence>
<dbReference type="SUPFAM" id="SSF57783">
    <property type="entry name" value="Zinc beta-ribbon"/>
    <property type="match status" value="1"/>
</dbReference>
<evidence type="ECO:0000313" key="6">
    <source>
        <dbReference type="Proteomes" id="UP000602647"/>
    </source>
</evidence>
<keyword evidence="1" id="KW-0479">Metal-binding</keyword>
<organism evidence="5 6">
    <name type="scientific">Zhenpiania hominis</name>
    <dbReference type="NCBI Taxonomy" id="2763644"/>
    <lineage>
        <taxon>Bacteria</taxon>
        <taxon>Bacillati</taxon>
        <taxon>Bacillota</taxon>
        <taxon>Clostridia</taxon>
        <taxon>Peptostreptococcales</taxon>
        <taxon>Anaerovoracaceae</taxon>
        <taxon>Zhenpiania</taxon>
    </lineage>
</organism>
<dbReference type="GO" id="GO:0006269">
    <property type="term" value="P:DNA replication, synthesis of primer"/>
    <property type="evidence" value="ECO:0007669"/>
    <property type="project" value="TreeGrafter"/>
</dbReference>
<dbReference type="Gene3D" id="3.90.580.10">
    <property type="entry name" value="Zinc finger, CHC2-type domain"/>
    <property type="match status" value="1"/>
</dbReference>
<dbReference type="PANTHER" id="PTHR30313">
    <property type="entry name" value="DNA PRIMASE"/>
    <property type="match status" value="1"/>
</dbReference>
<dbReference type="InterPro" id="IPR036977">
    <property type="entry name" value="DNA_primase_Znf_CHC2"/>
</dbReference>
<gene>
    <name evidence="5" type="ORF">H9L42_16470</name>
</gene>
<protein>
    <recommendedName>
        <fullName evidence="4">Zinc finger CHC2-type domain-containing protein</fullName>
    </recommendedName>
</protein>
<dbReference type="RefSeq" id="WP_187304488.1">
    <property type="nucleotide sequence ID" value="NZ_JACRYT010000043.1"/>
</dbReference>
<dbReference type="SMART" id="SM00400">
    <property type="entry name" value="ZnF_CHCC"/>
    <property type="match status" value="1"/>
</dbReference>
<dbReference type="Proteomes" id="UP000602647">
    <property type="component" value="Unassembled WGS sequence"/>
</dbReference>
<dbReference type="InterPro" id="IPR002694">
    <property type="entry name" value="Znf_CHC2"/>
</dbReference>
<evidence type="ECO:0000313" key="5">
    <source>
        <dbReference type="EMBL" id="MBC6681405.1"/>
    </source>
</evidence>
<dbReference type="EMBL" id="JACRYT010000043">
    <property type="protein sequence ID" value="MBC6681405.1"/>
    <property type="molecule type" value="Genomic_DNA"/>
</dbReference>
<evidence type="ECO:0000256" key="3">
    <source>
        <dbReference type="ARBA" id="ARBA00022833"/>
    </source>
</evidence>
<keyword evidence="3" id="KW-0862">Zinc</keyword>
<dbReference type="InterPro" id="IPR050219">
    <property type="entry name" value="DnaG_primase"/>
</dbReference>
<keyword evidence="2" id="KW-0863">Zinc-finger</keyword>
<evidence type="ECO:0000259" key="4">
    <source>
        <dbReference type="SMART" id="SM00400"/>
    </source>
</evidence>
<dbReference type="GO" id="GO:0003677">
    <property type="term" value="F:DNA binding"/>
    <property type="evidence" value="ECO:0007669"/>
    <property type="project" value="InterPro"/>
</dbReference>
<reference evidence="5" key="1">
    <citation type="submission" date="2020-08" db="EMBL/GenBank/DDBJ databases">
        <title>Genome public.</title>
        <authorList>
            <person name="Liu C."/>
            <person name="Sun Q."/>
        </authorList>
    </citation>
    <scope>NUCLEOTIDE SEQUENCE</scope>
    <source>
        <strain evidence="5">BX12</strain>
    </source>
</reference>
<dbReference type="GO" id="GO:0008270">
    <property type="term" value="F:zinc ion binding"/>
    <property type="evidence" value="ECO:0007669"/>
    <property type="project" value="UniProtKB-KW"/>
</dbReference>
<comment type="caution">
    <text evidence="5">The sequence shown here is derived from an EMBL/GenBank/DDBJ whole genome shotgun (WGS) entry which is preliminary data.</text>
</comment>
<keyword evidence="6" id="KW-1185">Reference proteome</keyword>
<dbReference type="Pfam" id="PF01807">
    <property type="entry name" value="Zn_ribbon_DnaG"/>
    <property type="match status" value="1"/>
</dbReference>
<feature type="domain" description="Zinc finger CHC2-type" evidence="4">
    <location>
        <begin position="31"/>
        <end position="82"/>
    </location>
</feature>
<evidence type="ECO:0000256" key="1">
    <source>
        <dbReference type="ARBA" id="ARBA00022723"/>
    </source>
</evidence>
<dbReference type="AlphaFoldDB" id="A0A923NNW4"/>
<accession>A0A923NNW4</accession>
<evidence type="ECO:0000256" key="2">
    <source>
        <dbReference type="ARBA" id="ARBA00022771"/>
    </source>
</evidence>
<name>A0A923NNW4_9FIRM</name>